<protein>
    <submittedName>
        <fullName evidence="2">Uncharacterized protein</fullName>
    </submittedName>
</protein>
<organism evidence="2 3">
    <name type="scientific">Mycobacteroides abscessus</name>
    <dbReference type="NCBI Taxonomy" id="36809"/>
    <lineage>
        <taxon>Bacteria</taxon>
        <taxon>Bacillati</taxon>
        <taxon>Actinomycetota</taxon>
        <taxon>Actinomycetes</taxon>
        <taxon>Mycobacteriales</taxon>
        <taxon>Mycobacteriaceae</taxon>
        <taxon>Mycobacteroides</taxon>
    </lineage>
</organism>
<feature type="region of interest" description="Disordered" evidence="1">
    <location>
        <begin position="79"/>
        <end position="100"/>
    </location>
</feature>
<accession>A0A0U0ZR77</accession>
<evidence type="ECO:0000256" key="1">
    <source>
        <dbReference type="SAM" id="MobiDB-lite"/>
    </source>
</evidence>
<sequence length="100" mass="10608">MVFGFGEPAVTDMAQVPRIPIDINRTTPEGHTPAVYAGAAALTPGDPVIVFEAEDGVCADAVVISVNQDNHSIVLDVDWDSMRDDTPGDQKSEAPVDRDS</sequence>
<evidence type="ECO:0000313" key="3">
    <source>
        <dbReference type="Proteomes" id="UP000045782"/>
    </source>
</evidence>
<reference evidence="2 3" key="1">
    <citation type="submission" date="2015-03" db="EMBL/GenBank/DDBJ databases">
        <authorList>
            <person name="Murphy D."/>
        </authorList>
    </citation>
    <scope>NUCLEOTIDE SEQUENCE [LARGE SCALE GENOMIC DNA]</scope>
    <source>
        <strain evidence="2 3">PAP088</strain>
    </source>
</reference>
<name>A0A0U0ZR77_9MYCO</name>
<dbReference type="Proteomes" id="UP000045782">
    <property type="component" value="Unassembled WGS sequence"/>
</dbReference>
<evidence type="ECO:0000313" key="2">
    <source>
        <dbReference type="EMBL" id="CPV66540.1"/>
    </source>
</evidence>
<feature type="compositionally biased region" description="Basic and acidic residues" evidence="1">
    <location>
        <begin position="80"/>
        <end position="100"/>
    </location>
</feature>
<dbReference type="AlphaFoldDB" id="A0A0U0ZR77"/>
<dbReference type="EMBL" id="CSWP01000009">
    <property type="protein sequence ID" value="CPV66540.1"/>
    <property type="molecule type" value="Genomic_DNA"/>
</dbReference>
<gene>
    <name evidence="2" type="ORF">ERS075579_04026</name>
</gene>
<proteinExistence type="predicted"/>